<comment type="caution">
    <text evidence="1">The sequence shown here is derived from an EMBL/GenBank/DDBJ whole genome shotgun (WGS) entry which is preliminary data.</text>
</comment>
<dbReference type="Proteomes" id="UP001530315">
    <property type="component" value="Unassembled WGS sequence"/>
</dbReference>
<reference evidence="1 2" key="1">
    <citation type="submission" date="2024-10" db="EMBL/GenBank/DDBJ databases">
        <title>Updated reference genomes for cyclostephanoid diatoms.</title>
        <authorList>
            <person name="Roberts W.R."/>
            <person name="Alverson A.J."/>
        </authorList>
    </citation>
    <scope>NUCLEOTIDE SEQUENCE [LARGE SCALE GENOMIC DNA]</scope>
    <source>
        <strain evidence="1 2">AJA276-08</strain>
    </source>
</reference>
<keyword evidence="2" id="KW-1185">Reference proteome</keyword>
<evidence type="ECO:0000313" key="1">
    <source>
        <dbReference type="EMBL" id="KAL3796538.1"/>
    </source>
</evidence>
<sequence length="78" mass="8889">MAMTHYKSQLHARTFGGRSDGDLDMRHENVVTIQKWINLMSLMIDEYKGKGRYVMRMDPAYMGTSCVTGQLSCQLGRA</sequence>
<accession>A0ABD3Q7V1</accession>
<name>A0ABD3Q7V1_9STRA</name>
<evidence type="ECO:0000313" key="2">
    <source>
        <dbReference type="Proteomes" id="UP001530315"/>
    </source>
</evidence>
<dbReference type="AlphaFoldDB" id="A0ABD3Q7V1"/>
<proteinExistence type="predicted"/>
<dbReference type="EMBL" id="JALLAZ020000385">
    <property type="protein sequence ID" value="KAL3796538.1"/>
    <property type="molecule type" value="Genomic_DNA"/>
</dbReference>
<protein>
    <submittedName>
        <fullName evidence="1">Uncharacterized protein</fullName>
    </submittedName>
</protein>
<organism evidence="1 2">
    <name type="scientific">Stephanodiscus triporus</name>
    <dbReference type="NCBI Taxonomy" id="2934178"/>
    <lineage>
        <taxon>Eukaryota</taxon>
        <taxon>Sar</taxon>
        <taxon>Stramenopiles</taxon>
        <taxon>Ochrophyta</taxon>
        <taxon>Bacillariophyta</taxon>
        <taxon>Coscinodiscophyceae</taxon>
        <taxon>Thalassiosirophycidae</taxon>
        <taxon>Stephanodiscales</taxon>
        <taxon>Stephanodiscaceae</taxon>
        <taxon>Stephanodiscus</taxon>
    </lineage>
</organism>
<gene>
    <name evidence="1" type="ORF">ACHAW5_004440</name>
</gene>